<feature type="compositionally biased region" description="Low complexity" evidence="7">
    <location>
        <begin position="75"/>
        <end position="87"/>
    </location>
</feature>
<dbReference type="SUPFAM" id="SSF103481">
    <property type="entry name" value="Multidrug resistance efflux transporter EmrE"/>
    <property type="match status" value="2"/>
</dbReference>
<reference evidence="10 11" key="1">
    <citation type="journal article" date="2007" name="Genome Res.">
        <title>Genome characteristics of facultatively symbiotic Frankia sp. strains reflect host range and host plant biogeography.</title>
        <authorList>
            <person name="Normand P."/>
            <person name="Lapierre P."/>
            <person name="Tisa L.S."/>
            <person name="Gogarten J.P."/>
            <person name="Alloisio N."/>
            <person name="Bagnarol E."/>
            <person name="Bassi C.A."/>
            <person name="Berry A.M."/>
            <person name="Bickhart D.M."/>
            <person name="Choisne N."/>
            <person name="Couloux A."/>
            <person name="Cournoyer B."/>
            <person name="Cruveiller S."/>
            <person name="Daubin V."/>
            <person name="Demange N."/>
            <person name="Francino M.P."/>
            <person name="Goltsman E."/>
            <person name="Huang Y."/>
            <person name="Kopp O.R."/>
            <person name="Labarre L."/>
            <person name="Lapidus A."/>
            <person name="Lavire C."/>
            <person name="Marechal J."/>
            <person name="Martinez M."/>
            <person name="Mastronunzio J.E."/>
            <person name="Mullin B.C."/>
            <person name="Niemann J."/>
            <person name="Pujic P."/>
            <person name="Rawnsley T."/>
            <person name="Rouy Z."/>
            <person name="Schenowitz C."/>
            <person name="Sellstedt A."/>
            <person name="Tavares F."/>
            <person name="Tomkins J.P."/>
            <person name="Vallenet D."/>
            <person name="Valverde C."/>
            <person name="Wall L.G."/>
            <person name="Wang Y."/>
            <person name="Medigue C."/>
            <person name="Benson D.R."/>
        </authorList>
    </citation>
    <scope>NUCLEOTIDE SEQUENCE [LARGE SCALE GENOMIC DNA]</scope>
    <source>
        <strain evidence="11">DSM 45986 / CECT 9034 / ACN14a</strain>
    </source>
</reference>
<feature type="transmembrane region" description="Helical" evidence="8">
    <location>
        <begin position="162"/>
        <end position="181"/>
    </location>
</feature>
<dbReference type="Proteomes" id="UP000000657">
    <property type="component" value="Chromosome"/>
</dbReference>
<sequence length="422" mass="45316">MRLTINQYAYFDSLVFSLNQPSGAHMRQNHVYLVDTYHFVVETEVRWDMPSSTPDSASRRRTAVRSLAADVGGLAASRPAPTGRAPTAPAPPVAAEHGRTAWLADLGVLGVAVVWGSTYVAMQWSGRFISVPAFLFLRFAMGASTIVVLAPRAWRGLTRQEMSIGALFGCLLFGILYLETLGVRHTLASNAGFLISLSVILVPLIERTFLRARIARVTYPLTLVSLAGCALLTLDRGFTVRGGDLIILGAALIRAVQIVLFSSQSKGRDISLLRVTGVELWVVACGGLLVSLFRPGRSVHEATHLPGEAWLVIAYLGVAGTAFAFLTQLYAARASSPTRVGLMMSTEPFFAAVFAVVLLSENLGPTQLTGGGLVLLSAYLGRWADARRLASRPESPAAAPVPPEGATRRGPLRRSYGTDPRT</sequence>
<keyword evidence="3" id="KW-1003">Cell membrane</keyword>
<evidence type="ECO:0000259" key="9">
    <source>
        <dbReference type="Pfam" id="PF00892"/>
    </source>
</evidence>
<dbReference type="eggNOG" id="COG0697">
    <property type="taxonomic scope" value="Bacteria"/>
</dbReference>
<organism evidence="10 11">
    <name type="scientific">Frankia alni (strain DSM 45986 / CECT 9034 / ACN14a)</name>
    <dbReference type="NCBI Taxonomy" id="326424"/>
    <lineage>
        <taxon>Bacteria</taxon>
        <taxon>Bacillati</taxon>
        <taxon>Actinomycetota</taxon>
        <taxon>Actinomycetes</taxon>
        <taxon>Frankiales</taxon>
        <taxon>Frankiaceae</taxon>
        <taxon>Frankia</taxon>
    </lineage>
</organism>
<dbReference type="EMBL" id="CT573213">
    <property type="protein sequence ID" value="CAJ65312.1"/>
    <property type="molecule type" value="Genomic_DNA"/>
</dbReference>
<feature type="transmembrane region" description="Helical" evidence="8">
    <location>
        <begin position="272"/>
        <end position="293"/>
    </location>
</feature>
<feature type="transmembrane region" description="Helical" evidence="8">
    <location>
        <begin position="217"/>
        <end position="234"/>
    </location>
</feature>
<feature type="region of interest" description="Disordered" evidence="7">
    <location>
        <begin position="74"/>
        <end position="93"/>
    </location>
</feature>
<evidence type="ECO:0000256" key="5">
    <source>
        <dbReference type="ARBA" id="ARBA00022989"/>
    </source>
</evidence>
<feature type="domain" description="EamA" evidence="9">
    <location>
        <begin position="243"/>
        <end position="380"/>
    </location>
</feature>
<dbReference type="InterPro" id="IPR051258">
    <property type="entry name" value="Diverse_Substrate_Transporter"/>
</dbReference>
<evidence type="ECO:0000256" key="8">
    <source>
        <dbReference type="SAM" id="Phobius"/>
    </source>
</evidence>
<comment type="subcellular location">
    <subcellularLocation>
        <location evidence="1">Cell membrane</location>
        <topology evidence="1">Multi-pass membrane protein</topology>
    </subcellularLocation>
</comment>
<evidence type="ECO:0000256" key="7">
    <source>
        <dbReference type="SAM" id="MobiDB-lite"/>
    </source>
</evidence>
<evidence type="ECO:0000256" key="6">
    <source>
        <dbReference type="ARBA" id="ARBA00023136"/>
    </source>
</evidence>
<evidence type="ECO:0000313" key="10">
    <source>
        <dbReference type="EMBL" id="CAJ65312.1"/>
    </source>
</evidence>
<protein>
    <recommendedName>
        <fullName evidence="9">EamA domain-containing protein</fullName>
    </recommendedName>
</protein>
<dbReference type="STRING" id="326424.FRAAL6689"/>
<dbReference type="HOGENOM" id="CLU_033863_21_3_11"/>
<feature type="transmembrane region" description="Helical" evidence="8">
    <location>
        <begin position="102"/>
        <end position="122"/>
    </location>
</feature>
<dbReference type="Pfam" id="PF00892">
    <property type="entry name" value="EamA"/>
    <property type="match status" value="2"/>
</dbReference>
<dbReference type="PANTHER" id="PTHR42920">
    <property type="entry name" value="OS03G0707200 PROTEIN-RELATED"/>
    <property type="match status" value="1"/>
</dbReference>
<proteinExistence type="inferred from homology"/>
<accession>Q0RB76</accession>
<keyword evidence="11" id="KW-1185">Reference proteome</keyword>
<dbReference type="InterPro" id="IPR037185">
    <property type="entry name" value="EmrE-like"/>
</dbReference>
<dbReference type="GO" id="GO:0005886">
    <property type="term" value="C:plasma membrane"/>
    <property type="evidence" value="ECO:0007669"/>
    <property type="project" value="UniProtKB-SubCell"/>
</dbReference>
<evidence type="ECO:0000256" key="3">
    <source>
        <dbReference type="ARBA" id="ARBA00022475"/>
    </source>
</evidence>
<evidence type="ECO:0000256" key="4">
    <source>
        <dbReference type="ARBA" id="ARBA00022692"/>
    </source>
</evidence>
<feature type="transmembrane region" description="Helical" evidence="8">
    <location>
        <begin position="128"/>
        <end position="150"/>
    </location>
</feature>
<evidence type="ECO:0000256" key="1">
    <source>
        <dbReference type="ARBA" id="ARBA00004651"/>
    </source>
</evidence>
<keyword evidence="5 8" id="KW-1133">Transmembrane helix</keyword>
<dbReference type="KEGG" id="fal:FRAAL6689"/>
<feature type="transmembrane region" description="Helical" evidence="8">
    <location>
        <begin position="187"/>
        <end position="205"/>
    </location>
</feature>
<keyword evidence="4 8" id="KW-0812">Transmembrane</keyword>
<feature type="transmembrane region" description="Helical" evidence="8">
    <location>
        <begin position="240"/>
        <end position="260"/>
    </location>
</feature>
<feature type="transmembrane region" description="Helical" evidence="8">
    <location>
        <begin position="309"/>
        <end position="330"/>
    </location>
</feature>
<feature type="domain" description="EamA" evidence="9">
    <location>
        <begin position="103"/>
        <end position="233"/>
    </location>
</feature>
<feature type="region of interest" description="Disordered" evidence="7">
    <location>
        <begin position="391"/>
        <end position="422"/>
    </location>
</feature>
<dbReference type="InterPro" id="IPR000620">
    <property type="entry name" value="EamA_dom"/>
</dbReference>
<dbReference type="PANTHER" id="PTHR42920:SF5">
    <property type="entry name" value="EAMA DOMAIN-CONTAINING PROTEIN"/>
    <property type="match status" value="1"/>
</dbReference>
<gene>
    <name evidence="10" type="ordered locus">FRAAL6689</name>
</gene>
<evidence type="ECO:0000313" key="11">
    <source>
        <dbReference type="Proteomes" id="UP000000657"/>
    </source>
</evidence>
<keyword evidence="6 8" id="KW-0472">Membrane</keyword>
<comment type="similarity">
    <text evidence="2">Belongs to the EamA transporter family.</text>
</comment>
<evidence type="ECO:0000256" key="2">
    <source>
        <dbReference type="ARBA" id="ARBA00007362"/>
    </source>
</evidence>
<name>Q0RB76_FRAAA</name>
<dbReference type="AlphaFoldDB" id="Q0RB76"/>